<feature type="region of interest" description="Disordered" evidence="1">
    <location>
        <begin position="681"/>
        <end position="705"/>
    </location>
</feature>
<organism evidence="2 3">
    <name type="scientific">Microbotryum saponariae</name>
    <dbReference type="NCBI Taxonomy" id="289078"/>
    <lineage>
        <taxon>Eukaryota</taxon>
        <taxon>Fungi</taxon>
        <taxon>Dikarya</taxon>
        <taxon>Basidiomycota</taxon>
        <taxon>Pucciniomycotina</taxon>
        <taxon>Microbotryomycetes</taxon>
        <taxon>Microbotryales</taxon>
        <taxon>Microbotryaceae</taxon>
        <taxon>Microbotryum</taxon>
    </lineage>
</organism>
<dbReference type="STRING" id="289078.A0A2X0LF25"/>
<evidence type="ECO:0000313" key="2">
    <source>
        <dbReference type="EMBL" id="SCZ91752.1"/>
    </source>
</evidence>
<dbReference type="AlphaFoldDB" id="A0A2X0LF25"/>
<accession>A0A2X0LF25</accession>
<reference evidence="3" key="1">
    <citation type="submission" date="2016-10" db="EMBL/GenBank/DDBJ databases">
        <authorList>
            <person name="Jeantristanb JTB J.-T."/>
            <person name="Ricardo R."/>
        </authorList>
    </citation>
    <scope>NUCLEOTIDE SEQUENCE [LARGE SCALE GENOMIC DNA]</scope>
</reference>
<dbReference type="EMBL" id="FMWP01000016">
    <property type="protein sequence ID" value="SCZ91752.1"/>
    <property type="molecule type" value="Genomic_DNA"/>
</dbReference>
<evidence type="ECO:0000313" key="3">
    <source>
        <dbReference type="Proteomes" id="UP000249723"/>
    </source>
</evidence>
<gene>
    <name evidence="2" type="ORF">BZ3500_MVSOF-1268-A1-R1_CHR5-1G07650</name>
</gene>
<protein>
    <submittedName>
        <fullName evidence="2">BZ3500_MvSof-1268-A1-R1_Chr5-1g07650 protein</fullName>
    </submittedName>
</protein>
<dbReference type="Proteomes" id="UP000249723">
    <property type="component" value="Unassembled WGS sequence"/>
</dbReference>
<proteinExistence type="predicted"/>
<keyword evidence="3" id="KW-1185">Reference proteome</keyword>
<dbReference type="OrthoDB" id="2246311at2759"/>
<name>A0A2X0LF25_9BASI</name>
<sequence length="740" mass="83101">MPWVLRGRTWSGETPIRDTSAASPAARDLREQVIIAFFGRHNLLNVQAGGIYASYAPNPSDIDFLKSPTSRFFQNFAQWSKPVPRAMIEQLKHWKDYIADLVASNPQSTRSAVLPLPAKTLNTIFGQAVPSQIGGLVPMVHVGLDITLEAYLDGSPFWSGHSQAGHIARIFTQQHAAYELGRDDFELDVSAMPFVDVFPWPCKADLDLGLAQLMNYLGIVVLPILVIAPSHLSFSCAMANWLHPFGIGLDTEIFSHVGKVNCRYLLDNDYLEDETQLEPPRDREVLVIDHVHPGYDKYGTQPQELRRVFDICHTITWFVAGVVVEKSHLLAQGRPDGRADRAAVIDEVMKTLDLSSRFSDLEQKCDAWVAEYQLWVVEHRAQYRPRMGTAVASGVRKAGARRRVSNIELAWGDVGSAERQRQLVRVWKLQNPEYFLCLERPVTWEKWEQWGGGVAKGNSYFATALAQAGRQLLVAQGRHPLRSVLLAFTPDEMWMADPVAVQRALSTWSHNALAHRVADRDFPADHWSSKKQRARTLKKGTIFLDRLEGEVAEFNFSNRKCEILLRRHDTEVDNDFTFRLRLSPSFAPRAEGERRILHFLPGGVGLEDENGNFLQRDGFTPEEGIFRARDAVLGHRGDIFARIFAAERAALAPAAPARTATTTSTSTNTLAATATAMQLLMPPTGEPPVTSTTRKQKRTEAREQNISPGDGVWLLKQWVDWRCGFEKPITFNTLNPRDGL</sequence>
<evidence type="ECO:0000256" key="1">
    <source>
        <dbReference type="SAM" id="MobiDB-lite"/>
    </source>
</evidence>